<sequence length="87" mass="10361">MNQSIIFSELVTWVPQSQVFEVSAMTTLGEVVCRVSNERLKQLSQETPWREEEWLDCFERHRFDIEELLAAKIVEQDFAEDESIYLY</sequence>
<gene>
    <name evidence="1" type="ORF">ACFOSS_07675</name>
</gene>
<dbReference type="InterPro" id="IPR009962">
    <property type="entry name" value="DUF1488"/>
</dbReference>
<reference evidence="2" key="1">
    <citation type="journal article" date="2019" name="Int. J. Syst. Evol. Microbiol.">
        <title>The Global Catalogue of Microorganisms (GCM) 10K type strain sequencing project: providing services to taxonomists for standard genome sequencing and annotation.</title>
        <authorList>
            <consortium name="The Broad Institute Genomics Platform"/>
            <consortium name="The Broad Institute Genome Sequencing Center for Infectious Disease"/>
            <person name="Wu L."/>
            <person name="Ma J."/>
        </authorList>
    </citation>
    <scope>NUCLEOTIDE SEQUENCE [LARGE SCALE GENOMIC DNA]</scope>
    <source>
        <strain evidence="2">CCUG 54939</strain>
    </source>
</reference>
<dbReference type="EMBL" id="JBHSAF010000007">
    <property type="protein sequence ID" value="MFC3913339.1"/>
    <property type="molecule type" value="Genomic_DNA"/>
</dbReference>
<name>A0ABV8CN14_9GAMM</name>
<proteinExistence type="predicted"/>
<dbReference type="Gene3D" id="3.30.160.140">
    <property type="entry name" value="Shew3726-like"/>
    <property type="match status" value="1"/>
</dbReference>
<dbReference type="Proteomes" id="UP001595692">
    <property type="component" value="Unassembled WGS sequence"/>
</dbReference>
<evidence type="ECO:0000313" key="2">
    <source>
        <dbReference type="Proteomes" id="UP001595692"/>
    </source>
</evidence>
<comment type="caution">
    <text evidence="1">The sequence shown here is derived from an EMBL/GenBank/DDBJ whole genome shotgun (WGS) entry which is preliminary data.</text>
</comment>
<dbReference type="RefSeq" id="WP_377151623.1">
    <property type="nucleotide sequence ID" value="NZ_JBHSAF010000007.1"/>
</dbReference>
<evidence type="ECO:0000313" key="1">
    <source>
        <dbReference type="EMBL" id="MFC3913339.1"/>
    </source>
</evidence>
<dbReference type="InterPro" id="IPR036692">
    <property type="entry name" value="Shew3726-like_sf"/>
</dbReference>
<protein>
    <submittedName>
        <fullName evidence="1">DUF1488 family protein</fullName>
    </submittedName>
</protein>
<keyword evidence="2" id="KW-1185">Reference proteome</keyword>
<dbReference type="Pfam" id="PF07369">
    <property type="entry name" value="DUF1488"/>
    <property type="match status" value="1"/>
</dbReference>
<organism evidence="1 2">
    <name type="scientific">Pseudaeromonas sharmana</name>
    <dbReference type="NCBI Taxonomy" id="328412"/>
    <lineage>
        <taxon>Bacteria</taxon>
        <taxon>Pseudomonadati</taxon>
        <taxon>Pseudomonadota</taxon>
        <taxon>Gammaproteobacteria</taxon>
        <taxon>Aeromonadales</taxon>
        <taxon>Aeromonadaceae</taxon>
        <taxon>Pseudaeromonas</taxon>
    </lineage>
</organism>
<dbReference type="SUPFAM" id="SSF160272">
    <property type="entry name" value="Shew3726-like"/>
    <property type="match status" value="1"/>
</dbReference>
<accession>A0ABV8CN14</accession>